<dbReference type="HAMAP" id="MF_00169">
    <property type="entry name" value="AroQ"/>
    <property type="match status" value="1"/>
</dbReference>
<dbReference type="UniPathway" id="UPA00053">
    <property type="reaction ID" value="UER00086"/>
</dbReference>
<dbReference type="HOGENOM" id="CLU_090968_1_0_9"/>
<dbReference type="GO" id="GO:0008652">
    <property type="term" value="P:amino acid biosynthetic process"/>
    <property type="evidence" value="ECO:0007669"/>
    <property type="project" value="UniProtKB-KW"/>
</dbReference>
<dbReference type="InterPro" id="IPR018509">
    <property type="entry name" value="DHquinase_II_CS"/>
</dbReference>
<feature type="binding site" evidence="8 10">
    <location>
        <begin position="101"/>
        <end position="102"/>
    </location>
    <ligand>
        <name>substrate</name>
    </ligand>
</feature>
<evidence type="ECO:0000313" key="13">
    <source>
        <dbReference type="Proteomes" id="UP000029669"/>
    </source>
</evidence>
<proteinExistence type="inferred from homology"/>
<dbReference type="GO" id="GO:0019631">
    <property type="term" value="P:quinate catabolic process"/>
    <property type="evidence" value="ECO:0007669"/>
    <property type="project" value="TreeGrafter"/>
</dbReference>
<protein>
    <recommendedName>
        <fullName evidence="5 8">3-dehydroquinate dehydratase</fullName>
        <shortName evidence="8">3-dehydroquinase</shortName>
        <ecNumber evidence="5 8">4.2.1.10</ecNumber>
    </recommendedName>
    <alternativeName>
        <fullName evidence="8">Type II DHQase</fullName>
    </alternativeName>
</protein>
<organism evidence="12 13">
    <name type="scientific">Thermoanaerobacter kivui</name>
    <name type="common">Acetogenium kivui</name>
    <dbReference type="NCBI Taxonomy" id="2325"/>
    <lineage>
        <taxon>Bacteria</taxon>
        <taxon>Bacillati</taxon>
        <taxon>Bacillota</taxon>
        <taxon>Clostridia</taxon>
        <taxon>Thermoanaerobacterales</taxon>
        <taxon>Thermoanaerobacteraceae</taxon>
        <taxon>Thermoanaerobacter</taxon>
    </lineage>
</organism>
<dbReference type="KEGG" id="tki:TKV_c11930"/>
<evidence type="ECO:0000256" key="10">
    <source>
        <dbReference type="PIRSR" id="PIRSR001399-2"/>
    </source>
</evidence>
<comment type="subunit">
    <text evidence="4 8">Homododecamer.</text>
</comment>
<dbReference type="Proteomes" id="UP000029669">
    <property type="component" value="Chromosome"/>
</dbReference>
<dbReference type="PANTHER" id="PTHR21272:SF3">
    <property type="entry name" value="CATABOLIC 3-DEHYDROQUINASE"/>
    <property type="match status" value="1"/>
</dbReference>
<dbReference type="InterPro" id="IPR036441">
    <property type="entry name" value="DHquinase_II_sf"/>
</dbReference>
<dbReference type="Pfam" id="PF01220">
    <property type="entry name" value="DHquinase_II"/>
    <property type="match status" value="1"/>
</dbReference>
<evidence type="ECO:0000256" key="6">
    <source>
        <dbReference type="ARBA" id="ARBA00023141"/>
    </source>
</evidence>
<accession>A0A097ARC7</accession>
<feature type="binding site" evidence="8 10">
    <location>
        <position position="111"/>
    </location>
    <ligand>
        <name>substrate</name>
    </ligand>
</feature>
<evidence type="ECO:0000256" key="11">
    <source>
        <dbReference type="PIRSR" id="PIRSR001399-3"/>
    </source>
</evidence>
<evidence type="ECO:0000256" key="8">
    <source>
        <dbReference type="HAMAP-Rule" id="MF_00169"/>
    </source>
</evidence>
<comment type="catalytic activity">
    <reaction evidence="1 8">
        <text>3-dehydroquinate = 3-dehydroshikimate + H2O</text>
        <dbReference type="Rhea" id="RHEA:21096"/>
        <dbReference type="ChEBI" id="CHEBI:15377"/>
        <dbReference type="ChEBI" id="CHEBI:16630"/>
        <dbReference type="ChEBI" id="CHEBI:32364"/>
        <dbReference type="EC" id="4.2.1.10"/>
    </reaction>
</comment>
<evidence type="ECO:0000256" key="9">
    <source>
        <dbReference type="PIRSR" id="PIRSR001399-1"/>
    </source>
</evidence>
<keyword evidence="13" id="KW-1185">Reference proteome</keyword>
<dbReference type="EMBL" id="CP009170">
    <property type="protein sequence ID" value="AIS52364.1"/>
    <property type="molecule type" value="Genomic_DNA"/>
</dbReference>
<dbReference type="eggNOG" id="COG0757">
    <property type="taxonomic scope" value="Bacteria"/>
</dbReference>
<keyword evidence="8" id="KW-0028">Amino-acid biosynthesis</keyword>
<evidence type="ECO:0000256" key="5">
    <source>
        <dbReference type="ARBA" id="ARBA00012060"/>
    </source>
</evidence>
<feature type="active site" description="Proton donor" evidence="8 9">
    <location>
        <position position="100"/>
    </location>
</feature>
<dbReference type="PROSITE" id="PS01029">
    <property type="entry name" value="DEHYDROQUINASE_II"/>
    <property type="match status" value="1"/>
</dbReference>
<comment type="function">
    <text evidence="8">Catalyzes a trans-dehydration via an enolate intermediate.</text>
</comment>
<dbReference type="AlphaFoldDB" id="A0A097ARC7"/>
<feature type="site" description="Transition state stabilizer" evidence="8 11">
    <location>
        <position position="18"/>
    </location>
</feature>
<sequence length="148" mass="16356">MKRVLIIHGPNINLTGKREKEVYGEVNYEEINNMIKREASKLDIAVKIQQSNSEGEIINFIHSAENNFDAIIINPAAYTHYSLAIMDAIAAVSIPVIEVHISNIFGREEFRKTSVTASKCKGMITGFGPYSYVLALNAVKLLEDSIGG</sequence>
<dbReference type="NCBIfam" id="TIGR01088">
    <property type="entry name" value="aroQ"/>
    <property type="match status" value="1"/>
</dbReference>
<feature type="binding site" evidence="8 10">
    <location>
        <position position="80"/>
    </location>
    <ligand>
        <name>substrate</name>
    </ligand>
</feature>
<dbReference type="STRING" id="2325.TKV_c11930"/>
<dbReference type="PIRSF" id="PIRSF001399">
    <property type="entry name" value="DHquinase_II"/>
    <property type="match status" value="1"/>
</dbReference>
<dbReference type="RefSeq" id="WP_049685134.1">
    <property type="nucleotide sequence ID" value="NZ_CP009170.1"/>
</dbReference>
<name>A0A097ARC7_THEKI</name>
<keyword evidence="6 8" id="KW-0057">Aromatic amino acid biosynthesis</keyword>
<dbReference type="EC" id="4.2.1.10" evidence="5 8"/>
<dbReference type="NCBIfam" id="NF003807">
    <property type="entry name" value="PRK05395.1-4"/>
    <property type="match status" value="1"/>
</dbReference>
<feature type="binding site" evidence="8 10">
    <location>
        <position position="74"/>
    </location>
    <ligand>
        <name>substrate</name>
    </ligand>
</feature>
<dbReference type="InterPro" id="IPR001874">
    <property type="entry name" value="DHquinase_II"/>
</dbReference>
<evidence type="ECO:0000256" key="1">
    <source>
        <dbReference type="ARBA" id="ARBA00001864"/>
    </source>
</evidence>
<dbReference type="PANTHER" id="PTHR21272">
    <property type="entry name" value="CATABOLIC 3-DEHYDROQUINASE"/>
    <property type="match status" value="1"/>
</dbReference>
<dbReference type="OrthoDB" id="9790793at2"/>
<dbReference type="GO" id="GO:0009423">
    <property type="term" value="P:chorismate biosynthetic process"/>
    <property type="evidence" value="ECO:0007669"/>
    <property type="project" value="UniProtKB-UniRule"/>
</dbReference>
<keyword evidence="7 8" id="KW-0456">Lyase</keyword>
<feature type="active site" description="Proton acceptor" evidence="8 9">
    <location>
        <position position="23"/>
    </location>
</feature>
<evidence type="ECO:0000313" key="12">
    <source>
        <dbReference type="EMBL" id="AIS52364.1"/>
    </source>
</evidence>
<evidence type="ECO:0000256" key="3">
    <source>
        <dbReference type="ARBA" id="ARBA00011037"/>
    </source>
</evidence>
<dbReference type="Gene3D" id="3.40.50.9100">
    <property type="entry name" value="Dehydroquinase, class II"/>
    <property type="match status" value="1"/>
</dbReference>
<comment type="similarity">
    <text evidence="3 8">Belongs to the type-II 3-dehydroquinase family.</text>
</comment>
<feature type="binding site" evidence="8 10">
    <location>
        <position position="87"/>
    </location>
    <ligand>
        <name>substrate</name>
    </ligand>
</feature>
<evidence type="ECO:0000256" key="2">
    <source>
        <dbReference type="ARBA" id="ARBA00004902"/>
    </source>
</evidence>
<reference evidence="13" key="1">
    <citation type="journal article" date="2015" name="Genome Announc.">
        <title>Whole-Genome Sequences of 80 Environmental and Clinical Isolates of Burkholderia pseudomallei.</title>
        <authorList>
            <person name="Johnson S.L."/>
            <person name="Baker A.L."/>
            <person name="Chain P.S."/>
            <person name="Currie B.J."/>
            <person name="Daligault H.E."/>
            <person name="Davenport K.W."/>
            <person name="Davis C.B."/>
            <person name="Inglis T.J."/>
            <person name="Kaestli M."/>
            <person name="Koren S."/>
            <person name="Mayo M."/>
            <person name="Merritt A.J."/>
            <person name="Price E.P."/>
            <person name="Sarovich D.S."/>
            <person name="Warner J."/>
            <person name="Rosovitz M.J."/>
        </authorList>
    </citation>
    <scope>NUCLEOTIDE SEQUENCE [LARGE SCALE GENOMIC DNA]</scope>
    <source>
        <strain evidence="13">DSM 2030</strain>
    </source>
</reference>
<dbReference type="SUPFAM" id="SSF52304">
    <property type="entry name" value="Type II 3-dehydroquinate dehydratase"/>
    <property type="match status" value="1"/>
</dbReference>
<dbReference type="CDD" id="cd00466">
    <property type="entry name" value="DHQase_II"/>
    <property type="match status" value="1"/>
</dbReference>
<evidence type="ECO:0000256" key="4">
    <source>
        <dbReference type="ARBA" id="ARBA00011193"/>
    </source>
</evidence>
<dbReference type="GO" id="GO:0009073">
    <property type="term" value="P:aromatic amino acid family biosynthetic process"/>
    <property type="evidence" value="ECO:0007669"/>
    <property type="project" value="UniProtKB-KW"/>
</dbReference>
<dbReference type="NCBIfam" id="NF003806">
    <property type="entry name" value="PRK05395.1-3"/>
    <property type="match status" value="1"/>
</dbReference>
<gene>
    <name evidence="8 12" type="primary">aroQ</name>
    <name evidence="12" type="ORF">TKV_c11930</name>
</gene>
<comment type="pathway">
    <text evidence="2 8">Metabolic intermediate biosynthesis; chorismate biosynthesis; chorismate from D-erythrose 4-phosphate and phosphoenolpyruvate: step 3/7.</text>
</comment>
<evidence type="ECO:0000256" key="7">
    <source>
        <dbReference type="ARBA" id="ARBA00023239"/>
    </source>
</evidence>
<dbReference type="GO" id="GO:0003855">
    <property type="term" value="F:3-dehydroquinate dehydratase activity"/>
    <property type="evidence" value="ECO:0007669"/>
    <property type="project" value="UniProtKB-UniRule"/>
</dbReference>
<dbReference type="NCBIfam" id="NF003805">
    <property type="entry name" value="PRK05395.1-2"/>
    <property type="match status" value="1"/>
</dbReference>